<dbReference type="Proteomes" id="UP000275078">
    <property type="component" value="Unassembled WGS sequence"/>
</dbReference>
<dbReference type="EMBL" id="ML119688">
    <property type="protein sequence ID" value="RPA80391.1"/>
    <property type="molecule type" value="Genomic_DNA"/>
</dbReference>
<dbReference type="AlphaFoldDB" id="A0A3N4I885"/>
<accession>A0A3N4I885</accession>
<reference evidence="1 2" key="1">
    <citation type="journal article" date="2018" name="Nat. Ecol. Evol.">
        <title>Pezizomycetes genomes reveal the molecular basis of ectomycorrhizal truffle lifestyle.</title>
        <authorList>
            <person name="Murat C."/>
            <person name="Payen T."/>
            <person name="Noel B."/>
            <person name="Kuo A."/>
            <person name="Morin E."/>
            <person name="Chen J."/>
            <person name="Kohler A."/>
            <person name="Krizsan K."/>
            <person name="Balestrini R."/>
            <person name="Da Silva C."/>
            <person name="Montanini B."/>
            <person name="Hainaut M."/>
            <person name="Levati E."/>
            <person name="Barry K.W."/>
            <person name="Belfiori B."/>
            <person name="Cichocki N."/>
            <person name="Clum A."/>
            <person name="Dockter R.B."/>
            <person name="Fauchery L."/>
            <person name="Guy J."/>
            <person name="Iotti M."/>
            <person name="Le Tacon F."/>
            <person name="Lindquist E.A."/>
            <person name="Lipzen A."/>
            <person name="Malagnac F."/>
            <person name="Mello A."/>
            <person name="Molinier V."/>
            <person name="Miyauchi S."/>
            <person name="Poulain J."/>
            <person name="Riccioni C."/>
            <person name="Rubini A."/>
            <person name="Sitrit Y."/>
            <person name="Splivallo R."/>
            <person name="Traeger S."/>
            <person name="Wang M."/>
            <person name="Zifcakova L."/>
            <person name="Wipf D."/>
            <person name="Zambonelli A."/>
            <person name="Paolocci F."/>
            <person name="Nowrousian M."/>
            <person name="Ottonello S."/>
            <person name="Baldrian P."/>
            <person name="Spatafora J.W."/>
            <person name="Henrissat B."/>
            <person name="Nagy L.G."/>
            <person name="Aury J.M."/>
            <person name="Wincker P."/>
            <person name="Grigoriev I.V."/>
            <person name="Bonfante P."/>
            <person name="Martin F.M."/>
        </authorList>
    </citation>
    <scope>NUCLEOTIDE SEQUENCE [LARGE SCALE GENOMIC DNA]</scope>
    <source>
        <strain evidence="1 2">RN42</strain>
    </source>
</reference>
<evidence type="ECO:0000313" key="2">
    <source>
        <dbReference type="Proteomes" id="UP000275078"/>
    </source>
</evidence>
<organism evidence="1 2">
    <name type="scientific">Ascobolus immersus RN42</name>
    <dbReference type="NCBI Taxonomy" id="1160509"/>
    <lineage>
        <taxon>Eukaryota</taxon>
        <taxon>Fungi</taxon>
        <taxon>Dikarya</taxon>
        <taxon>Ascomycota</taxon>
        <taxon>Pezizomycotina</taxon>
        <taxon>Pezizomycetes</taxon>
        <taxon>Pezizales</taxon>
        <taxon>Ascobolaceae</taxon>
        <taxon>Ascobolus</taxon>
    </lineage>
</organism>
<name>A0A3N4I885_ASCIM</name>
<evidence type="ECO:0000313" key="1">
    <source>
        <dbReference type="EMBL" id="RPA80391.1"/>
    </source>
</evidence>
<protein>
    <submittedName>
        <fullName evidence="1">Uncharacterized protein</fullName>
    </submittedName>
</protein>
<sequence length="178" mass="20550">MQLPELVGKKERYLALSRQRAPTTQTRQVADFTALPLVAHVSPNSTVQIVQRSLTQPVQIRLVGYRRLINLGDLLDGYWRKMFNHHTYDSTKPRIPLLQWSRLPWARGHPTTETKHSLRNPFLLYSPKERGRNQRRQPILNCSVNCKSGLMQNCTPDFRFATRDGVDLIGTLFTPWSG</sequence>
<gene>
    <name evidence="1" type="ORF">BJ508DRAFT_128848</name>
</gene>
<keyword evidence="2" id="KW-1185">Reference proteome</keyword>
<proteinExistence type="predicted"/>